<dbReference type="Proteomes" id="UP000626109">
    <property type="component" value="Unassembled WGS sequence"/>
</dbReference>
<keyword evidence="1" id="KW-0472">Membrane</keyword>
<feature type="transmembrane region" description="Helical" evidence="1">
    <location>
        <begin position="20"/>
        <end position="39"/>
    </location>
</feature>
<protein>
    <submittedName>
        <fullName evidence="2">Uncharacterized protein</fullName>
    </submittedName>
</protein>
<dbReference type="EMBL" id="CAJNNW010022469">
    <property type="protein sequence ID" value="CAE8669370.1"/>
    <property type="molecule type" value="Genomic_DNA"/>
</dbReference>
<keyword evidence="1" id="KW-0812">Transmembrane</keyword>
<feature type="transmembrane region" description="Helical" evidence="1">
    <location>
        <begin position="59"/>
        <end position="80"/>
    </location>
</feature>
<reference evidence="2" key="1">
    <citation type="submission" date="2021-02" db="EMBL/GenBank/DDBJ databases">
        <authorList>
            <person name="Dougan E. K."/>
            <person name="Rhodes N."/>
            <person name="Thang M."/>
            <person name="Chan C."/>
        </authorList>
    </citation>
    <scope>NUCLEOTIDE SEQUENCE</scope>
</reference>
<organism evidence="2 3">
    <name type="scientific">Polarella glacialis</name>
    <name type="common">Dinoflagellate</name>
    <dbReference type="NCBI Taxonomy" id="89957"/>
    <lineage>
        <taxon>Eukaryota</taxon>
        <taxon>Sar</taxon>
        <taxon>Alveolata</taxon>
        <taxon>Dinophyceae</taxon>
        <taxon>Suessiales</taxon>
        <taxon>Suessiaceae</taxon>
        <taxon>Polarella</taxon>
    </lineage>
</organism>
<keyword evidence="1" id="KW-1133">Transmembrane helix</keyword>
<evidence type="ECO:0000256" key="1">
    <source>
        <dbReference type="SAM" id="Phobius"/>
    </source>
</evidence>
<proteinExistence type="predicted"/>
<comment type="caution">
    <text evidence="2">The sequence shown here is derived from an EMBL/GenBank/DDBJ whole genome shotgun (WGS) entry which is preliminary data.</text>
</comment>
<name>A0A813J8G1_POLGL</name>
<feature type="non-terminal residue" evidence="2">
    <location>
        <position position="1"/>
    </location>
</feature>
<evidence type="ECO:0000313" key="2">
    <source>
        <dbReference type="EMBL" id="CAE8669370.1"/>
    </source>
</evidence>
<dbReference type="AlphaFoldDB" id="A0A813J8G1"/>
<gene>
    <name evidence="2" type="ORF">PGLA2088_LOCUS17171</name>
</gene>
<evidence type="ECO:0000313" key="3">
    <source>
        <dbReference type="Proteomes" id="UP000626109"/>
    </source>
</evidence>
<accession>A0A813J8G1</accession>
<sequence length="107" mass="11882">AQSTPRVVSCPVAAMAKQHCATFCMIMSGWAVPLLFFFGILCAQESTMIELPKDQKQDAAWGCFGSAVLYGMTFVASWNYKEKLTRQAAIRPELMQEMATVSETMMD</sequence>